<dbReference type="VEuPathDB" id="TrichDB:TVAGG3_0923560"/>
<reference evidence="2" key="1">
    <citation type="submission" date="2006-10" db="EMBL/GenBank/DDBJ databases">
        <authorList>
            <person name="Amadeo P."/>
            <person name="Zhao Q."/>
            <person name="Wortman J."/>
            <person name="Fraser-Liggett C."/>
            <person name="Carlton J."/>
        </authorList>
    </citation>
    <scope>NUCLEOTIDE SEQUENCE</scope>
    <source>
        <strain evidence="2">G3</strain>
    </source>
</reference>
<dbReference type="PANTHER" id="PTHR24006:SF827">
    <property type="entry name" value="UBIQUITIN CARBOXYL-TERMINAL HYDROLASE 34"/>
    <property type="match status" value="1"/>
</dbReference>
<feature type="domain" description="USP" evidence="1">
    <location>
        <begin position="985"/>
        <end position="1281"/>
    </location>
</feature>
<keyword evidence="2" id="KW-0378">Hydrolase</keyword>
<keyword evidence="3" id="KW-1185">Reference proteome</keyword>
<reference evidence="2" key="2">
    <citation type="journal article" date="2007" name="Science">
        <title>Draft genome sequence of the sexually transmitted pathogen Trichomonas vaginalis.</title>
        <authorList>
            <person name="Carlton J.M."/>
            <person name="Hirt R.P."/>
            <person name="Silva J.C."/>
            <person name="Delcher A.L."/>
            <person name="Schatz M."/>
            <person name="Zhao Q."/>
            <person name="Wortman J.R."/>
            <person name="Bidwell S.L."/>
            <person name="Alsmark U.C.M."/>
            <person name="Besteiro S."/>
            <person name="Sicheritz-Ponten T."/>
            <person name="Noel C.J."/>
            <person name="Dacks J.B."/>
            <person name="Foster P.G."/>
            <person name="Simillion C."/>
            <person name="Van de Peer Y."/>
            <person name="Miranda-Saavedra D."/>
            <person name="Barton G.J."/>
            <person name="Westrop G.D."/>
            <person name="Mueller S."/>
            <person name="Dessi D."/>
            <person name="Fiori P.L."/>
            <person name="Ren Q."/>
            <person name="Paulsen I."/>
            <person name="Zhang H."/>
            <person name="Bastida-Corcuera F.D."/>
            <person name="Simoes-Barbosa A."/>
            <person name="Brown M.T."/>
            <person name="Hayes R.D."/>
            <person name="Mukherjee M."/>
            <person name="Okumura C.Y."/>
            <person name="Schneider R."/>
            <person name="Smith A.J."/>
            <person name="Vanacova S."/>
            <person name="Villalvazo M."/>
            <person name="Haas B.J."/>
            <person name="Pertea M."/>
            <person name="Feldblyum T.V."/>
            <person name="Utterback T.R."/>
            <person name="Shu C.L."/>
            <person name="Osoegawa K."/>
            <person name="de Jong P.J."/>
            <person name="Hrdy I."/>
            <person name="Horvathova L."/>
            <person name="Zubacova Z."/>
            <person name="Dolezal P."/>
            <person name="Malik S.B."/>
            <person name="Logsdon J.M. Jr."/>
            <person name="Henze K."/>
            <person name="Gupta A."/>
            <person name="Wang C.C."/>
            <person name="Dunne R.L."/>
            <person name="Upcroft J.A."/>
            <person name="Upcroft P."/>
            <person name="White O."/>
            <person name="Salzberg S.L."/>
            <person name="Tang P."/>
            <person name="Chiu C.-H."/>
            <person name="Lee Y.-S."/>
            <person name="Embley T.M."/>
            <person name="Coombs G.H."/>
            <person name="Mottram J.C."/>
            <person name="Tachezy J."/>
            <person name="Fraser-Liggett C.M."/>
            <person name="Johnson P.J."/>
        </authorList>
    </citation>
    <scope>NUCLEOTIDE SEQUENCE [LARGE SCALE GENOMIC DNA]</scope>
    <source>
        <strain evidence="2">G3</strain>
    </source>
</reference>
<dbReference type="VEuPathDB" id="TrichDB:TVAG_068960"/>
<dbReference type="GO" id="GO:0016579">
    <property type="term" value="P:protein deubiquitination"/>
    <property type="evidence" value="ECO:0007669"/>
    <property type="project" value="InterPro"/>
</dbReference>
<dbReference type="PROSITE" id="PS00973">
    <property type="entry name" value="USP_2"/>
    <property type="match status" value="1"/>
</dbReference>
<dbReference type="GO" id="GO:0004843">
    <property type="term" value="F:cysteine-type deubiquitinase activity"/>
    <property type="evidence" value="ECO:0000318"/>
    <property type="project" value="GO_Central"/>
</dbReference>
<dbReference type="SMR" id="A2EZM1"/>
<sequence>MLVPPSQDFLLSGLENLGGTNGVESQIRQFFTFLLDKKEYVESHEIQNWFSADFSYFLRKLKAIRSENTENYQCSVSIYNSFLSFIRDYGIRPNFLKIISNFFDKQNFLNIAAFEFDNPLPNDECLNDIENVLQTSYQKDERNSIQFILLLFSTHVIHAIIKYVQEDEGNDSSLIHYIKIIRVIFPFVSKTINSYLITTTYKLIFDKKLKANSNFLQILEFIEQFSVFKVVSAEDIIVYLFKILETNYSYAGEIITKVLVFYSQSNNEEILLEIQKQIQNSLLSTSNPMVFVSVHSLMKKYKPTRLFTMDLIPKLISDTRVEDVNVKTSIIKRAIKYYEFNQTDIANEMIKSHFHSSKLEIYLIEKVDKSIAAELFKLFLENATNEELIEIKYSDKNNVLESLIISSFETVSGPQLQILIRLMTIAKLNGPICTFIERSYQSGKNYQLADNFKPLLSNIKERTTFKLLFGIVCDHMTSGEDNEILHYAAFFLRDWILAGEPSWLSKIIEPLFMLENIKITDAIPSFLDAIFERIPQHTRTLNFLFKLIEQTVPQKYCFWLIDSVMRELRQDRTNSREIGMFMDILLELLENPATRTCAIDMLYYTSCINADSKENNCCGVVKDLVFEHREKLLNTKIIINQWHTCNRIFLTVSRLYPVLKHYNITVDMPNGKEKTLNQKEPIFALPISENSEIRMRISNNDRTENTQKPPEMTSASIAMIASLFETNYQILEKYAKENYKIQCILVMMGLSERFFSENTISSQSNLIYPYYINYLVNNKPNELDLTHVLELLGDNYFDPIAAATISQSLLSFKSKVQISLSLFKKLIFNDYQCVRELTGSIVDYSNMQDVLVGMIHETWKPPFREKSEEFYEILSTFDIPNLIFAENIKDLDPYEDGSNFDTAFVGLLTNLDPSENNFELIYQKVFSRPVSDIQRCPFIVSQFARNAAYEWLLKEENREFFVNKLFLIPFIKEEEQTTLAYTGHSGIKNIGATCYVSVLIQCMNTMHRFVEKLFLNSDIEKMSPFVQKLRKLLASSRFIRGKTIDPSEMLYEIKDFSAQTQQDAVETYSSFINKIDEFDKTILDPITGKIERTNMSGDVTIAVKEEPFYYLSIRTRSVTSLQDGLKRAFTPEIIPNYHMSNGEIGVMKTRFFVSKWPMYLPFVLQRYEFDKNLGSRIKLTHRIEFPIILRCDEIEKITGSRPPEDYELCGVIVHSGTAQSGHYIALVNSNNVWYECNDGDIFEIDITKISELAFGTNDPTERKGETDVVSKTAYMLFYRQRTEEAMNNRVGVEDLLTKQIEEEIDKNWSNFIYNSSDLCSMIYDKFKENAQDENINILFFTTIFKIYSSKPSIASSRLNRIPTDDLTVNSFFKFIDKVINVHMMDIFDTPVSENFSRLITTFLQKESDISHYSIIVKYWTMKSHDDKNVTFILKMMKKMLEIEDTDWTPFYESLVNCIRILSDLVKNDKHRTTSLYPKTCLSLINVLTNNMDNQTIVRVLCELSMQEIFLVILKLVKKEDQLSLFVKEIIDKYPEILIGIPLPEFVYKIIEESIKLEDIQNYNSELKEICPSCYDGIILRANRCLHENMLNTTNYKEGLLKLSARALLLMDKKQKPMTAQQNIYKPVNNYQPPPPQNNQQNYQIQMMNSVQYQQALQQQQQMYQQQLLFNPQIRQMLMQNAQQNQQSQLIQQQQKMLSQMQMYQQQQQQLMNQQQMMNKNEENLQMKGYVIDEFPSEKPFSVEMSTNLEIFKPVKNVKISTPNCQLPENYEAGNYSADGSPIAIEPAPALC</sequence>
<protein>
    <submittedName>
        <fullName evidence="2">Clan CA, family C19, ubiquitin hydrolase-like cysteine peptidase</fullName>
    </submittedName>
</protein>
<dbReference type="InterPro" id="IPR050164">
    <property type="entry name" value="Peptidase_C19"/>
</dbReference>
<dbReference type="GO" id="GO:0005829">
    <property type="term" value="C:cytosol"/>
    <property type="evidence" value="ECO:0000318"/>
    <property type="project" value="GO_Central"/>
</dbReference>
<name>A2EZM1_TRIV3</name>
<dbReference type="Gene3D" id="3.90.70.10">
    <property type="entry name" value="Cysteine proteinases"/>
    <property type="match status" value="1"/>
</dbReference>
<dbReference type="GO" id="GO:0031647">
    <property type="term" value="P:regulation of protein stability"/>
    <property type="evidence" value="ECO:0000318"/>
    <property type="project" value="GO_Central"/>
</dbReference>
<dbReference type="eggNOG" id="KOG1866">
    <property type="taxonomic scope" value="Eukaryota"/>
</dbReference>
<dbReference type="InterPro" id="IPR001394">
    <property type="entry name" value="Peptidase_C19_UCH"/>
</dbReference>
<organism evidence="2 3">
    <name type="scientific">Trichomonas vaginalis (strain ATCC PRA-98 / G3)</name>
    <dbReference type="NCBI Taxonomy" id="412133"/>
    <lineage>
        <taxon>Eukaryota</taxon>
        <taxon>Metamonada</taxon>
        <taxon>Parabasalia</taxon>
        <taxon>Trichomonadida</taxon>
        <taxon>Trichomonadidae</taxon>
        <taxon>Trichomonas</taxon>
    </lineage>
</organism>
<dbReference type="STRING" id="5722.A2EZM1"/>
<accession>A2EZM1</accession>
<gene>
    <name evidence="2" type="ORF">TVAG_068960</name>
</gene>
<dbReference type="Proteomes" id="UP000001542">
    <property type="component" value="Unassembled WGS sequence"/>
</dbReference>
<dbReference type="InterPro" id="IPR018200">
    <property type="entry name" value="USP_CS"/>
</dbReference>
<dbReference type="EMBL" id="DS113553">
    <property type="protein sequence ID" value="EAY01929.1"/>
    <property type="molecule type" value="Genomic_DNA"/>
</dbReference>
<evidence type="ECO:0000259" key="1">
    <source>
        <dbReference type="PROSITE" id="PS50235"/>
    </source>
</evidence>
<dbReference type="FunFam" id="3.90.70.10:FF:000090">
    <property type="entry name" value="Clan CA, family C19, ubiquitin hydrolase-like cysteine peptidase"/>
    <property type="match status" value="1"/>
</dbReference>
<dbReference type="InterPro" id="IPR028889">
    <property type="entry name" value="USP"/>
</dbReference>
<dbReference type="PROSITE" id="PS00972">
    <property type="entry name" value="USP_1"/>
    <property type="match status" value="1"/>
</dbReference>
<dbReference type="RefSeq" id="XP_001330447.1">
    <property type="nucleotide sequence ID" value="XM_001330412.1"/>
</dbReference>
<dbReference type="Pfam" id="PF00443">
    <property type="entry name" value="UCH"/>
    <property type="match status" value="1"/>
</dbReference>
<evidence type="ECO:0000313" key="3">
    <source>
        <dbReference type="Proteomes" id="UP000001542"/>
    </source>
</evidence>
<dbReference type="InterPro" id="IPR038765">
    <property type="entry name" value="Papain-like_cys_pep_sf"/>
</dbReference>
<dbReference type="SUPFAM" id="SSF54001">
    <property type="entry name" value="Cysteine proteinases"/>
    <property type="match status" value="1"/>
</dbReference>
<evidence type="ECO:0000313" key="2">
    <source>
        <dbReference type="EMBL" id="EAY01929.1"/>
    </source>
</evidence>
<dbReference type="KEGG" id="tva:4759758"/>
<dbReference type="PROSITE" id="PS50235">
    <property type="entry name" value="USP_3"/>
    <property type="match status" value="1"/>
</dbReference>
<proteinExistence type="predicted"/>
<dbReference type="GO" id="GO:0005634">
    <property type="term" value="C:nucleus"/>
    <property type="evidence" value="ECO:0000318"/>
    <property type="project" value="GO_Central"/>
</dbReference>
<dbReference type="PANTHER" id="PTHR24006">
    <property type="entry name" value="UBIQUITIN CARBOXYL-TERMINAL HYDROLASE"/>
    <property type="match status" value="1"/>
</dbReference>
<dbReference type="OrthoDB" id="289038at2759"/>
<dbReference type="InParanoid" id="A2EZM1"/>